<dbReference type="PANTHER" id="PTHR42904">
    <property type="entry name" value="NUDIX HYDROLASE, NUDC SUBFAMILY"/>
    <property type="match status" value="1"/>
</dbReference>
<feature type="region of interest" description="Disordered" evidence="11">
    <location>
        <begin position="1"/>
        <end position="30"/>
    </location>
</feature>
<dbReference type="Pfam" id="PF09297">
    <property type="entry name" value="Zn_ribbon_NUD"/>
    <property type="match status" value="1"/>
</dbReference>
<name>A0ABV3XR01_9RHOB</name>
<evidence type="ECO:0000256" key="11">
    <source>
        <dbReference type="SAM" id="MobiDB-lite"/>
    </source>
</evidence>
<keyword evidence="14" id="KW-1185">Reference proteome</keyword>
<evidence type="ECO:0000256" key="10">
    <source>
        <dbReference type="RuleBase" id="RU003476"/>
    </source>
</evidence>
<keyword evidence="7" id="KW-0460">Magnesium</keyword>
<dbReference type="PROSITE" id="PS51462">
    <property type="entry name" value="NUDIX"/>
    <property type="match status" value="1"/>
</dbReference>
<evidence type="ECO:0000259" key="12">
    <source>
        <dbReference type="PROSITE" id="PS51462"/>
    </source>
</evidence>
<dbReference type="SUPFAM" id="SSF55811">
    <property type="entry name" value="Nudix"/>
    <property type="match status" value="1"/>
</dbReference>
<feature type="domain" description="Nudix hydrolase" evidence="12">
    <location>
        <begin position="212"/>
        <end position="335"/>
    </location>
</feature>
<keyword evidence="6 10" id="KW-0378">Hydrolase</keyword>
<organism evidence="13 14">
    <name type="scientific">Rhodovulum iodosum</name>
    <dbReference type="NCBI Taxonomy" id="68291"/>
    <lineage>
        <taxon>Bacteria</taxon>
        <taxon>Pseudomonadati</taxon>
        <taxon>Pseudomonadota</taxon>
        <taxon>Alphaproteobacteria</taxon>
        <taxon>Rhodobacterales</taxon>
        <taxon>Paracoccaceae</taxon>
        <taxon>Rhodovulum</taxon>
    </lineage>
</organism>
<dbReference type="InterPro" id="IPR000086">
    <property type="entry name" value="NUDIX_hydrolase_dom"/>
</dbReference>
<dbReference type="NCBIfam" id="NF001299">
    <property type="entry name" value="PRK00241.1"/>
    <property type="match status" value="1"/>
</dbReference>
<evidence type="ECO:0000256" key="9">
    <source>
        <dbReference type="ARBA" id="ARBA00023679"/>
    </source>
</evidence>
<dbReference type="PANTHER" id="PTHR42904:SF6">
    <property type="entry name" value="NAD-CAPPED RNA HYDROLASE NUDT12"/>
    <property type="match status" value="1"/>
</dbReference>
<comment type="similarity">
    <text evidence="3">Belongs to the Nudix hydrolase family. NudC subfamily.</text>
</comment>
<dbReference type="InterPro" id="IPR049734">
    <property type="entry name" value="NudC-like_C"/>
</dbReference>
<evidence type="ECO:0000256" key="3">
    <source>
        <dbReference type="ARBA" id="ARBA00009595"/>
    </source>
</evidence>
<sequence>MRGANRPPTRASAIALRRPPWQGQGSQREGQARVRAAETVTFGGGGLDRAAHLRSDPGALARSWSNAAARVLPLWRDKPLFAGGALGWIEPRHALVRDRRNGAIFLGLAGGAARFAIDMSDWQPEEMPDTLGAFVDISEQHHPDLPDDHRFAELRRGMTWLTPLEAELAATARGLIAWQKSHRFCARCGADSALAQAGWQRVCPACGAHHFPRTDPVVIMLILRGNSVLLGRSPGWPERMYSLLAGFVEPGETVEAAVRREVWEEAGIKVGPVDYLASQPWPFPASLMIGCRGVATSETITVDPVEIDDALWVSRERMLAIFAGEDDTILPARQGAIARFILSHWLADRLS</sequence>
<evidence type="ECO:0000256" key="7">
    <source>
        <dbReference type="ARBA" id="ARBA00022842"/>
    </source>
</evidence>
<dbReference type="InterPro" id="IPR020084">
    <property type="entry name" value="NUDIX_hydrolase_CS"/>
</dbReference>
<dbReference type="InterPro" id="IPR015375">
    <property type="entry name" value="NADH_PPase-like_N"/>
</dbReference>
<comment type="cofactor">
    <cofactor evidence="1">
        <name>Mg(2+)</name>
        <dbReference type="ChEBI" id="CHEBI:18420"/>
    </cofactor>
</comment>
<dbReference type="EC" id="3.6.1.22" evidence="4"/>
<dbReference type="Gene3D" id="3.90.79.10">
    <property type="entry name" value="Nucleoside Triphosphate Pyrophosphohydrolase"/>
    <property type="match status" value="1"/>
</dbReference>
<protein>
    <recommendedName>
        <fullName evidence="4">NAD(+) diphosphatase</fullName>
        <ecNumber evidence="4">3.6.1.22</ecNumber>
    </recommendedName>
</protein>
<keyword evidence="5" id="KW-0479">Metal-binding</keyword>
<evidence type="ECO:0000313" key="13">
    <source>
        <dbReference type="EMBL" id="MEX5727739.1"/>
    </source>
</evidence>
<dbReference type="EMBL" id="JBEHHI010000001">
    <property type="protein sequence ID" value="MEX5727739.1"/>
    <property type="molecule type" value="Genomic_DNA"/>
</dbReference>
<gene>
    <name evidence="13" type="ORF">Ga0609869_001092</name>
</gene>
<dbReference type="CDD" id="cd03429">
    <property type="entry name" value="NUDIX_NADH_pyrophosphatase_Nudt13"/>
    <property type="match status" value="1"/>
</dbReference>
<evidence type="ECO:0000256" key="6">
    <source>
        <dbReference type="ARBA" id="ARBA00022801"/>
    </source>
</evidence>
<proteinExistence type="inferred from homology"/>
<dbReference type="Pfam" id="PF09296">
    <property type="entry name" value="NUDIX-like"/>
    <property type="match status" value="1"/>
</dbReference>
<comment type="caution">
    <text evidence="13">The sequence shown here is derived from an EMBL/GenBank/DDBJ whole genome shotgun (WGS) entry which is preliminary data.</text>
</comment>
<dbReference type="PRINTS" id="PR00502">
    <property type="entry name" value="NUDIXFAMILY"/>
</dbReference>
<reference evidence="13 14" key="1">
    <citation type="submission" date="2024-06" db="EMBL/GenBank/DDBJ databases">
        <title>Genome of Rhodovulum iodosum, a marine photoferrotroph.</title>
        <authorList>
            <person name="Bianchini G."/>
            <person name="Nikeleit V."/>
            <person name="Kappler A."/>
            <person name="Bryce C."/>
            <person name="Sanchez-Baracaldo P."/>
        </authorList>
    </citation>
    <scope>NUCLEOTIDE SEQUENCE [LARGE SCALE GENOMIC DNA]</scope>
    <source>
        <strain evidence="13 14">UT/N1</strain>
    </source>
</reference>
<dbReference type="InterPro" id="IPR050241">
    <property type="entry name" value="NAD-cap_RNA_hydrolase_NudC"/>
</dbReference>
<evidence type="ECO:0000256" key="1">
    <source>
        <dbReference type="ARBA" id="ARBA00001946"/>
    </source>
</evidence>
<evidence type="ECO:0000313" key="14">
    <source>
        <dbReference type="Proteomes" id="UP001560019"/>
    </source>
</evidence>
<evidence type="ECO:0000256" key="2">
    <source>
        <dbReference type="ARBA" id="ARBA00001947"/>
    </source>
</evidence>
<dbReference type="PROSITE" id="PS00893">
    <property type="entry name" value="NUDIX_BOX"/>
    <property type="match status" value="1"/>
</dbReference>
<evidence type="ECO:0000256" key="8">
    <source>
        <dbReference type="ARBA" id="ARBA00023027"/>
    </source>
</evidence>
<dbReference type="InterPro" id="IPR015797">
    <property type="entry name" value="NUDIX_hydrolase-like_dom_sf"/>
</dbReference>
<dbReference type="InterPro" id="IPR020476">
    <property type="entry name" value="Nudix_hydrolase"/>
</dbReference>
<keyword evidence="8" id="KW-0520">NAD</keyword>
<accession>A0ABV3XR01</accession>
<evidence type="ECO:0000256" key="4">
    <source>
        <dbReference type="ARBA" id="ARBA00012381"/>
    </source>
</evidence>
<dbReference type="InterPro" id="IPR015376">
    <property type="entry name" value="Znr_NADH_PPase"/>
</dbReference>
<comment type="cofactor">
    <cofactor evidence="2">
        <name>Zn(2+)</name>
        <dbReference type="ChEBI" id="CHEBI:29105"/>
    </cofactor>
</comment>
<dbReference type="Proteomes" id="UP001560019">
    <property type="component" value="Unassembled WGS sequence"/>
</dbReference>
<comment type="catalytic activity">
    <reaction evidence="9">
        <text>a 5'-end NAD(+)-phospho-ribonucleoside in mRNA + H2O = a 5'-end phospho-adenosine-phospho-ribonucleoside in mRNA + beta-nicotinamide D-ribonucleotide + 2 H(+)</text>
        <dbReference type="Rhea" id="RHEA:60876"/>
        <dbReference type="Rhea" id="RHEA-COMP:15698"/>
        <dbReference type="Rhea" id="RHEA-COMP:15719"/>
        <dbReference type="ChEBI" id="CHEBI:14649"/>
        <dbReference type="ChEBI" id="CHEBI:15377"/>
        <dbReference type="ChEBI" id="CHEBI:15378"/>
        <dbReference type="ChEBI" id="CHEBI:144029"/>
        <dbReference type="ChEBI" id="CHEBI:144051"/>
    </reaction>
    <physiologicalReaction direction="left-to-right" evidence="9">
        <dbReference type="Rhea" id="RHEA:60877"/>
    </physiologicalReaction>
</comment>
<evidence type="ECO:0000256" key="5">
    <source>
        <dbReference type="ARBA" id="ARBA00022723"/>
    </source>
</evidence>
<dbReference type="Pfam" id="PF00293">
    <property type="entry name" value="NUDIX"/>
    <property type="match status" value="1"/>
</dbReference>
<dbReference type="Gene3D" id="3.90.79.20">
    <property type="match status" value="1"/>
</dbReference>